<comment type="caution">
    <text evidence="2">The sequence shown here is derived from an EMBL/GenBank/DDBJ whole genome shotgun (WGS) entry which is preliminary data.</text>
</comment>
<evidence type="ECO:0000256" key="1">
    <source>
        <dbReference type="SAM" id="MobiDB-lite"/>
    </source>
</evidence>
<feature type="region of interest" description="Disordered" evidence="1">
    <location>
        <begin position="1"/>
        <end position="45"/>
    </location>
</feature>
<evidence type="ECO:0000313" key="3">
    <source>
        <dbReference type="Proteomes" id="UP001234178"/>
    </source>
</evidence>
<dbReference type="Proteomes" id="UP001234178">
    <property type="component" value="Unassembled WGS sequence"/>
</dbReference>
<evidence type="ECO:0000313" key="2">
    <source>
        <dbReference type="EMBL" id="KAK4023948.1"/>
    </source>
</evidence>
<feature type="compositionally biased region" description="Basic and acidic residues" evidence="1">
    <location>
        <begin position="94"/>
        <end position="104"/>
    </location>
</feature>
<reference evidence="2 3" key="1">
    <citation type="journal article" date="2023" name="Nucleic Acids Res.">
        <title>The hologenome of Daphnia magna reveals possible DNA methylation and microbiome-mediated evolution of the host genome.</title>
        <authorList>
            <person name="Chaturvedi A."/>
            <person name="Li X."/>
            <person name="Dhandapani V."/>
            <person name="Marshall H."/>
            <person name="Kissane S."/>
            <person name="Cuenca-Cambronero M."/>
            <person name="Asole G."/>
            <person name="Calvet F."/>
            <person name="Ruiz-Romero M."/>
            <person name="Marangio P."/>
            <person name="Guigo R."/>
            <person name="Rago D."/>
            <person name="Mirbahai L."/>
            <person name="Eastwood N."/>
            <person name="Colbourne J.K."/>
            <person name="Zhou J."/>
            <person name="Mallon E."/>
            <person name="Orsini L."/>
        </authorList>
    </citation>
    <scope>NUCLEOTIDE SEQUENCE [LARGE SCALE GENOMIC DNA]</scope>
    <source>
        <strain evidence="2">LRV0_1</strain>
    </source>
</reference>
<feature type="region of interest" description="Disordered" evidence="1">
    <location>
        <begin position="78"/>
        <end position="113"/>
    </location>
</feature>
<gene>
    <name evidence="2" type="ORF">OUZ56_009340</name>
</gene>
<feature type="compositionally biased region" description="Basic and acidic residues" evidence="1">
    <location>
        <begin position="8"/>
        <end position="29"/>
    </location>
</feature>
<name>A0ABR0AFW0_9CRUS</name>
<sequence length="113" mass="13075">MGKRKSKENKLKENEKENTLILLRKETGQKKPGKRPFSQTCGPPCQPGPRIVCPLWPYANIIPIYFYSNRLLCSMRKRGRDHHADTQKNCSPYDDARVGDDPSKTHQFNDLMD</sequence>
<dbReference type="EMBL" id="JAOYFB010000037">
    <property type="protein sequence ID" value="KAK4023948.1"/>
    <property type="molecule type" value="Genomic_DNA"/>
</dbReference>
<protein>
    <submittedName>
        <fullName evidence="2">Uncharacterized protein</fullName>
    </submittedName>
</protein>
<keyword evidence="3" id="KW-1185">Reference proteome</keyword>
<accession>A0ABR0AFW0</accession>
<proteinExistence type="predicted"/>
<organism evidence="2 3">
    <name type="scientific">Daphnia magna</name>
    <dbReference type="NCBI Taxonomy" id="35525"/>
    <lineage>
        <taxon>Eukaryota</taxon>
        <taxon>Metazoa</taxon>
        <taxon>Ecdysozoa</taxon>
        <taxon>Arthropoda</taxon>
        <taxon>Crustacea</taxon>
        <taxon>Branchiopoda</taxon>
        <taxon>Diplostraca</taxon>
        <taxon>Cladocera</taxon>
        <taxon>Anomopoda</taxon>
        <taxon>Daphniidae</taxon>
        <taxon>Daphnia</taxon>
    </lineage>
</organism>